<evidence type="ECO:0000313" key="4">
    <source>
        <dbReference type="EMBL" id="RFZ84259.1"/>
    </source>
</evidence>
<dbReference type="SUPFAM" id="SSF55785">
    <property type="entry name" value="PYP-like sensor domain (PAS domain)"/>
    <property type="match status" value="1"/>
</dbReference>
<evidence type="ECO:0000259" key="3">
    <source>
        <dbReference type="PROSITE" id="PS50112"/>
    </source>
</evidence>
<dbReference type="SUPFAM" id="SSF47384">
    <property type="entry name" value="Homodimeric domain of signal transducing histidine kinase"/>
    <property type="match status" value="1"/>
</dbReference>
<dbReference type="InterPro" id="IPR048437">
    <property type="entry name" value="MASE11"/>
</dbReference>
<dbReference type="InterPro" id="IPR035965">
    <property type="entry name" value="PAS-like_dom_sf"/>
</dbReference>
<feature type="transmembrane region" description="Helical" evidence="2">
    <location>
        <begin position="54"/>
        <end position="72"/>
    </location>
</feature>
<reference evidence="4 5" key="1">
    <citation type="submission" date="2018-08" db="EMBL/GenBank/DDBJ databases">
        <title>Mucilaginibacter terrae sp. nov., isolated from manganese diggings.</title>
        <authorList>
            <person name="Huang Y."/>
            <person name="Zhou Z."/>
        </authorList>
    </citation>
    <scope>NUCLEOTIDE SEQUENCE [LARGE SCALE GENOMIC DNA]</scope>
    <source>
        <strain evidence="4 5">ZH6</strain>
    </source>
</reference>
<feature type="transmembrane region" description="Helical" evidence="2">
    <location>
        <begin position="84"/>
        <end position="113"/>
    </location>
</feature>
<dbReference type="Proteomes" id="UP000260823">
    <property type="component" value="Unassembled WGS sequence"/>
</dbReference>
<organism evidence="4 5">
    <name type="scientific">Mucilaginibacter terrenus</name>
    <dbReference type="NCBI Taxonomy" id="2482727"/>
    <lineage>
        <taxon>Bacteria</taxon>
        <taxon>Pseudomonadati</taxon>
        <taxon>Bacteroidota</taxon>
        <taxon>Sphingobacteriia</taxon>
        <taxon>Sphingobacteriales</taxon>
        <taxon>Sphingobacteriaceae</taxon>
        <taxon>Mucilaginibacter</taxon>
    </lineage>
</organism>
<feature type="domain" description="PAS" evidence="3">
    <location>
        <begin position="218"/>
        <end position="263"/>
    </location>
</feature>
<comment type="caution">
    <text evidence="4">The sequence shown here is derived from an EMBL/GenBank/DDBJ whole genome shotgun (WGS) entry which is preliminary data.</text>
</comment>
<gene>
    <name evidence="4" type="ORF">DYU05_01105</name>
</gene>
<keyword evidence="2" id="KW-0472">Membrane</keyword>
<dbReference type="PROSITE" id="PS50112">
    <property type="entry name" value="PAS"/>
    <property type="match status" value="1"/>
</dbReference>
<dbReference type="Pfam" id="PF20969">
    <property type="entry name" value="MASE11"/>
    <property type="match status" value="1"/>
</dbReference>
<feature type="transmembrane region" description="Helical" evidence="2">
    <location>
        <begin position="161"/>
        <end position="183"/>
    </location>
</feature>
<proteinExistence type="predicted"/>
<evidence type="ECO:0000313" key="5">
    <source>
        <dbReference type="Proteomes" id="UP000260823"/>
    </source>
</evidence>
<dbReference type="SMART" id="SM00091">
    <property type="entry name" value="PAS"/>
    <property type="match status" value="1"/>
</dbReference>
<dbReference type="CDD" id="cd00130">
    <property type="entry name" value="PAS"/>
    <property type="match status" value="1"/>
</dbReference>
<dbReference type="Pfam" id="PF13426">
    <property type="entry name" value="PAS_9"/>
    <property type="match status" value="1"/>
</dbReference>
<protein>
    <submittedName>
        <fullName evidence="4">PAS domain S-box protein</fullName>
    </submittedName>
</protein>
<name>A0A3E2NTG0_9SPHI</name>
<keyword evidence="2" id="KW-1133">Transmembrane helix</keyword>
<evidence type="ECO:0000256" key="2">
    <source>
        <dbReference type="SAM" id="Phobius"/>
    </source>
</evidence>
<keyword evidence="2" id="KW-0812">Transmembrane</keyword>
<dbReference type="GO" id="GO:0000155">
    <property type="term" value="F:phosphorelay sensor kinase activity"/>
    <property type="evidence" value="ECO:0007669"/>
    <property type="project" value="InterPro"/>
</dbReference>
<accession>A0A3E2NTG0</accession>
<keyword evidence="5" id="KW-1185">Reference proteome</keyword>
<dbReference type="NCBIfam" id="TIGR00229">
    <property type="entry name" value="sensory_box"/>
    <property type="match status" value="1"/>
</dbReference>
<feature type="transmembrane region" description="Helical" evidence="2">
    <location>
        <begin position="29"/>
        <end position="48"/>
    </location>
</feature>
<feature type="transmembrane region" description="Helical" evidence="2">
    <location>
        <begin position="125"/>
        <end position="149"/>
    </location>
</feature>
<dbReference type="InterPro" id="IPR036097">
    <property type="entry name" value="HisK_dim/P_sf"/>
</dbReference>
<feature type="region of interest" description="Disordered" evidence="1">
    <location>
        <begin position="412"/>
        <end position="438"/>
    </location>
</feature>
<dbReference type="EMBL" id="QWDE01000001">
    <property type="protein sequence ID" value="RFZ84259.1"/>
    <property type="molecule type" value="Genomic_DNA"/>
</dbReference>
<dbReference type="InterPro" id="IPR000014">
    <property type="entry name" value="PAS"/>
</dbReference>
<sequence>MFVQRAIVSNAAGRSKDVAFWQINLFKNVMIYSLPLSAIALVPSVVTLYNDGRVFLVCAAIFTLLSIGLVSLNKKINLGVKKAYVVVMLYVLAITLTATLGAFGIGCVYILALSVFIALLFPRNVAYASIVVNFLIYACFTAIIYFKLFNSPLISHYTMPYWVTYSLNFLFLDVAVIVQIRYLTNGLRGTIEKKAKLLKELRAEITEKIIRNDVLKESEQHYYMLFSLNPSPMWIYDAETLYFLQVNKAAIEHYGYTEDDFLNMTIKDIRPKSVLPDLLNTLQHNRTEKSWHMTTQHRDKYGNDFHVEVRCSTIPFKGREARLVIAQNITEQINHTQAIERQNTKLKEIAFIQSHLVRAPLARIIGLSAVIRQNLDEPVDQQILGFLDTSVNELDQIIRSVVNNSQEIFPEDSLTGQVNNKAGVETSDNDPLPQIQSA</sequence>
<dbReference type="AlphaFoldDB" id="A0A3E2NTG0"/>
<evidence type="ECO:0000256" key="1">
    <source>
        <dbReference type="SAM" id="MobiDB-lite"/>
    </source>
</evidence>
<dbReference type="Gene3D" id="3.30.450.20">
    <property type="entry name" value="PAS domain"/>
    <property type="match status" value="1"/>
</dbReference>